<evidence type="ECO:0000313" key="1">
    <source>
        <dbReference type="EMBL" id="MPC99200.1"/>
    </source>
</evidence>
<dbReference type="AlphaFoldDB" id="A0A5B7JQV8"/>
<accession>A0A5B7JQV8</accession>
<sequence>MTTCLRLNVTTQQLQVATNERLSALTILQRKRNLEKTSIGVSEQTSIGAEEVPCRLPFTWPEVKAGRWPPSAADFTPIAVSRFSPARTTLTAAIQLVSRGSTHMLHS</sequence>
<comment type="caution">
    <text evidence="1">The sequence shown here is derived from an EMBL/GenBank/DDBJ whole genome shotgun (WGS) entry which is preliminary data.</text>
</comment>
<dbReference type="Proteomes" id="UP000324222">
    <property type="component" value="Unassembled WGS sequence"/>
</dbReference>
<proteinExistence type="predicted"/>
<organism evidence="1 2">
    <name type="scientific">Portunus trituberculatus</name>
    <name type="common">Swimming crab</name>
    <name type="synonym">Neptunus trituberculatus</name>
    <dbReference type="NCBI Taxonomy" id="210409"/>
    <lineage>
        <taxon>Eukaryota</taxon>
        <taxon>Metazoa</taxon>
        <taxon>Ecdysozoa</taxon>
        <taxon>Arthropoda</taxon>
        <taxon>Crustacea</taxon>
        <taxon>Multicrustacea</taxon>
        <taxon>Malacostraca</taxon>
        <taxon>Eumalacostraca</taxon>
        <taxon>Eucarida</taxon>
        <taxon>Decapoda</taxon>
        <taxon>Pleocyemata</taxon>
        <taxon>Brachyura</taxon>
        <taxon>Eubrachyura</taxon>
        <taxon>Portunoidea</taxon>
        <taxon>Portunidae</taxon>
        <taxon>Portuninae</taxon>
        <taxon>Portunus</taxon>
    </lineage>
</organism>
<protein>
    <submittedName>
        <fullName evidence="1">Uncharacterized protein</fullName>
    </submittedName>
</protein>
<reference evidence="1 2" key="1">
    <citation type="submission" date="2019-05" db="EMBL/GenBank/DDBJ databases">
        <title>Another draft genome of Portunus trituberculatus and its Hox gene families provides insights of decapod evolution.</title>
        <authorList>
            <person name="Jeong J.-H."/>
            <person name="Song I."/>
            <person name="Kim S."/>
            <person name="Choi T."/>
            <person name="Kim D."/>
            <person name="Ryu S."/>
            <person name="Kim W."/>
        </authorList>
    </citation>
    <scope>NUCLEOTIDE SEQUENCE [LARGE SCALE GENOMIC DNA]</scope>
    <source>
        <tissue evidence="1">Muscle</tissue>
    </source>
</reference>
<name>A0A5B7JQV8_PORTR</name>
<keyword evidence="2" id="KW-1185">Reference proteome</keyword>
<evidence type="ECO:0000313" key="2">
    <source>
        <dbReference type="Proteomes" id="UP000324222"/>
    </source>
</evidence>
<gene>
    <name evidence="1" type="ORF">E2C01_094599</name>
</gene>
<dbReference type="EMBL" id="VSRR010117380">
    <property type="protein sequence ID" value="MPC99200.1"/>
    <property type="molecule type" value="Genomic_DNA"/>
</dbReference>